<comment type="caution">
    <text evidence="2">The sequence shown here is derived from an EMBL/GenBank/DDBJ whole genome shotgun (WGS) entry which is preliminary data.</text>
</comment>
<reference evidence="2" key="2">
    <citation type="submission" date="2022-01" db="EMBL/GenBank/DDBJ databases">
        <authorList>
            <person name="Yamashiro T."/>
            <person name="Shiraishi A."/>
            <person name="Satake H."/>
            <person name="Nakayama K."/>
        </authorList>
    </citation>
    <scope>NUCLEOTIDE SEQUENCE</scope>
</reference>
<organism evidence="2 3">
    <name type="scientific">Tanacetum coccineum</name>
    <dbReference type="NCBI Taxonomy" id="301880"/>
    <lineage>
        <taxon>Eukaryota</taxon>
        <taxon>Viridiplantae</taxon>
        <taxon>Streptophyta</taxon>
        <taxon>Embryophyta</taxon>
        <taxon>Tracheophyta</taxon>
        <taxon>Spermatophyta</taxon>
        <taxon>Magnoliopsida</taxon>
        <taxon>eudicotyledons</taxon>
        <taxon>Gunneridae</taxon>
        <taxon>Pentapetalae</taxon>
        <taxon>asterids</taxon>
        <taxon>campanulids</taxon>
        <taxon>Asterales</taxon>
        <taxon>Asteraceae</taxon>
        <taxon>Asteroideae</taxon>
        <taxon>Anthemideae</taxon>
        <taxon>Anthemidinae</taxon>
        <taxon>Tanacetum</taxon>
    </lineage>
</organism>
<gene>
    <name evidence="2" type="ORF">Tco_1053572</name>
</gene>
<reference evidence="2" key="1">
    <citation type="journal article" date="2022" name="Int. J. Mol. Sci.">
        <title>Draft Genome of Tanacetum Coccineum: Genomic Comparison of Closely Related Tanacetum-Family Plants.</title>
        <authorList>
            <person name="Yamashiro T."/>
            <person name="Shiraishi A."/>
            <person name="Nakayama K."/>
            <person name="Satake H."/>
        </authorList>
    </citation>
    <scope>NUCLEOTIDE SEQUENCE</scope>
</reference>
<evidence type="ECO:0000313" key="2">
    <source>
        <dbReference type="EMBL" id="GJT79230.1"/>
    </source>
</evidence>
<name>A0ABQ5GVV8_9ASTR</name>
<dbReference type="EMBL" id="BQNB010018880">
    <property type="protein sequence ID" value="GJT79230.1"/>
    <property type="molecule type" value="Genomic_DNA"/>
</dbReference>
<sequence length="87" mass="10120">MSYVLNMSWKVQDDEKDYYNQGRCLIINAYAYGDDNRGHEHVSDASMDGDDDDDDDDDSVINLYLLLFMDFDALIKTDSDKDLFFDI</sequence>
<evidence type="ECO:0000256" key="1">
    <source>
        <dbReference type="SAM" id="MobiDB-lite"/>
    </source>
</evidence>
<evidence type="ECO:0000313" key="3">
    <source>
        <dbReference type="Proteomes" id="UP001151760"/>
    </source>
</evidence>
<accession>A0ABQ5GVV8</accession>
<proteinExistence type="predicted"/>
<protein>
    <submittedName>
        <fullName evidence="2">Uncharacterized protein</fullName>
    </submittedName>
</protein>
<dbReference type="Proteomes" id="UP001151760">
    <property type="component" value="Unassembled WGS sequence"/>
</dbReference>
<feature type="compositionally biased region" description="Basic and acidic residues" evidence="1">
    <location>
        <begin position="34"/>
        <end position="43"/>
    </location>
</feature>
<keyword evidence="3" id="KW-1185">Reference proteome</keyword>
<feature type="region of interest" description="Disordered" evidence="1">
    <location>
        <begin position="34"/>
        <end position="54"/>
    </location>
</feature>